<keyword evidence="2" id="KW-0285">Flavoprotein</keyword>
<dbReference type="Pfam" id="PF02852">
    <property type="entry name" value="Pyr_redox_dim"/>
    <property type="match status" value="1"/>
</dbReference>
<evidence type="ECO:0000256" key="1">
    <source>
        <dbReference type="ARBA" id="ARBA00007532"/>
    </source>
</evidence>
<dbReference type="Proteomes" id="UP000216682">
    <property type="component" value="Unassembled WGS sequence"/>
</dbReference>
<evidence type="ECO:0000259" key="6">
    <source>
        <dbReference type="Pfam" id="PF02852"/>
    </source>
</evidence>
<protein>
    <submittedName>
        <fullName evidence="8">Pyridine nucleotide-disulfide oxidoreductase</fullName>
    </submittedName>
</protein>
<feature type="binding site" evidence="4">
    <location>
        <position position="267"/>
    </location>
    <ligand>
        <name>NAD(+)</name>
        <dbReference type="ChEBI" id="CHEBI:57540"/>
    </ligand>
</feature>
<feature type="disulfide bond" description="Redox-active" evidence="5">
    <location>
        <begin position="47"/>
        <end position="52"/>
    </location>
</feature>
<dbReference type="GO" id="GO:0000166">
    <property type="term" value="F:nucleotide binding"/>
    <property type="evidence" value="ECO:0007669"/>
    <property type="project" value="UniProtKB-KW"/>
</dbReference>
<keyword evidence="4" id="KW-0520">NAD</keyword>
<dbReference type="InterPro" id="IPR016156">
    <property type="entry name" value="FAD/NAD-linked_Rdtase_dimer_sf"/>
</dbReference>
<dbReference type="EMBL" id="NPEZ01000001">
    <property type="protein sequence ID" value="OZT78420.1"/>
    <property type="molecule type" value="Genomic_DNA"/>
</dbReference>
<feature type="binding site" evidence="4">
    <location>
        <position position="307"/>
    </location>
    <ligand>
        <name>FAD</name>
        <dbReference type="ChEBI" id="CHEBI:57692"/>
    </ligand>
</feature>
<feature type="domain" description="Pyridine nucleotide-disulphide oxidoreductase dimerisation" evidence="6">
    <location>
        <begin position="344"/>
        <end position="451"/>
    </location>
</feature>
<comment type="cofactor">
    <cofactor evidence="4">
        <name>FAD</name>
        <dbReference type="ChEBI" id="CHEBI:57692"/>
    </cofactor>
    <text evidence="4">Binds 1 FAD per subunit.</text>
</comment>
<dbReference type="SUPFAM" id="SSF51905">
    <property type="entry name" value="FAD/NAD(P)-binding domain"/>
    <property type="match status" value="1"/>
</dbReference>
<organism evidence="8 9">
    <name type="scientific">Salinicoccus roseus</name>
    <dbReference type="NCBI Taxonomy" id="45670"/>
    <lineage>
        <taxon>Bacteria</taxon>
        <taxon>Bacillati</taxon>
        <taxon>Bacillota</taxon>
        <taxon>Bacilli</taxon>
        <taxon>Bacillales</taxon>
        <taxon>Staphylococcaceae</taxon>
        <taxon>Salinicoccus</taxon>
    </lineage>
</organism>
<sequence length="453" mass="49855">MRRIMMTKKYDLIVIGTGSAGSITAAKCNNADWSVAMVDDRPFGGTCALRGCDPKKVLHGAADLIDWNKRMIRNGVPSEVSINWKDLMSFKRTFTGDVPEKKEQALNNQGIDTYHGKASFISEDQLEVGQEILEGKHFLIASGAKPTPLPIQGEEHLTYSDEFLELDKLPKRIVFVGGGYISFEFAHIAARAGSEVHIIHRGQRPLENFDVDLVDILLAKSKEIGIQVHLQHSVESIEKDQGKFHVHARKKEDIIRLEADIVIHGAGRVPALDINLEKGNIKRKKHGVHVNEYLQSVSSPNVYAAGDAAATDGLPLTPVASADSHVVASNLLKGNSKKIEYSVIPSAVFTVPKMASVGMSEEEAKNSGRNIKVKHKNISDWFTYKRTNEGFAAFKVLIDEDSDQVVGAHLISNEADELINHFATAIRFGISTKELKQMIFAYPTAASDIAHMV</sequence>
<accession>A0A265EA67</accession>
<dbReference type="PIRSF" id="PIRSF000350">
    <property type="entry name" value="Mercury_reductase_MerA"/>
    <property type="match status" value="1"/>
</dbReference>
<name>A0A265EA67_9STAP</name>
<feature type="domain" description="FAD/NAD(P)-binding" evidence="7">
    <location>
        <begin position="10"/>
        <end position="322"/>
    </location>
</feature>
<evidence type="ECO:0000256" key="2">
    <source>
        <dbReference type="ARBA" id="ARBA00022630"/>
    </source>
</evidence>
<dbReference type="InterPro" id="IPR004099">
    <property type="entry name" value="Pyr_nucl-diS_OxRdtase_dimer"/>
</dbReference>
<dbReference type="Pfam" id="PF07992">
    <property type="entry name" value="Pyr_redox_2"/>
    <property type="match status" value="1"/>
</dbReference>
<evidence type="ECO:0000256" key="4">
    <source>
        <dbReference type="PIRSR" id="PIRSR000350-3"/>
    </source>
</evidence>
<feature type="binding site" evidence="4">
    <location>
        <begin position="177"/>
        <end position="184"/>
    </location>
    <ligand>
        <name>NAD(+)</name>
        <dbReference type="ChEBI" id="CHEBI:57540"/>
    </ligand>
</feature>
<comment type="caution">
    <text evidence="8">The sequence shown here is derived from an EMBL/GenBank/DDBJ whole genome shotgun (WGS) entry which is preliminary data.</text>
</comment>
<dbReference type="SUPFAM" id="SSF55424">
    <property type="entry name" value="FAD/NAD-linked reductases, dimerisation (C-terminal) domain"/>
    <property type="match status" value="1"/>
</dbReference>
<evidence type="ECO:0000313" key="8">
    <source>
        <dbReference type="EMBL" id="OZT78420.1"/>
    </source>
</evidence>
<dbReference type="InterPro" id="IPR001100">
    <property type="entry name" value="Pyr_nuc-diS_OxRdtase"/>
</dbReference>
<dbReference type="PRINTS" id="PR00368">
    <property type="entry name" value="FADPNR"/>
</dbReference>
<dbReference type="PANTHER" id="PTHR43014">
    <property type="entry name" value="MERCURIC REDUCTASE"/>
    <property type="match status" value="1"/>
</dbReference>
<dbReference type="PRINTS" id="PR00411">
    <property type="entry name" value="PNDRDTASEI"/>
</dbReference>
<keyword evidence="3 4" id="KW-0274">FAD</keyword>
<dbReference type="Gene3D" id="3.50.50.60">
    <property type="entry name" value="FAD/NAD(P)-binding domain"/>
    <property type="match status" value="2"/>
</dbReference>
<dbReference type="PANTHER" id="PTHR43014:SF5">
    <property type="entry name" value="GLUTATHIONE REDUCTASE (NADPH)"/>
    <property type="match status" value="1"/>
</dbReference>
<proteinExistence type="inferred from homology"/>
<evidence type="ECO:0000256" key="5">
    <source>
        <dbReference type="PIRSR" id="PIRSR000350-4"/>
    </source>
</evidence>
<evidence type="ECO:0000259" key="7">
    <source>
        <dbReference type="Pfam" id="PF07992"/>
    </source>
</evidence>
<gene>
    <name evidence="8" type="ORF">CFN03_03840</name>
</gene>
<dbReference type="AlphaFoldDB" id="A0A265EA67"/>
<dbReference type="InterPro" id="IPR036188">
    <property type="entry name" value="FAD/NAD-bd_sf"/>
</dbReference>
<reference evidence="8 9" key="1">
    <citation type="submission" date="2017-07" db="EMBL/GenBank/DDBJ databases">
        <title>Shotgun whole genome sequences of three halophilic bacterial isolates.</title>
        <authorList>
            <person name="Pozzo T."/>
            <person name="Higdon S.M."/>
            <person name="Quillaguaman J."/>
        </authorList>
    </citation>
    <scope>NUCLEOTIDE SEQUENCE [LARGE SCALE GENOMIC DNA]</scope>
    <source>
        <strain evidence="8 9">BU-1</strain>
    </source>
</reference>
<evidence type="ECO:0000313" key="9">
    <source>
        <dbReference type="Proteomes" id="UP000216682"/>
    </source>
</evidence>
<feature type="binding site" evidence="4">
    <location>
        <position position="56"/>
    </location>
    <ligand>
        <name>FAD</name>
        <dbReference type="ChEBI" id="CHEBI:57692"/>
    </ligand>
</feature>
<dbReference type="SMR" id="A0A265EA67"/>
<comment type="similarity">
    <text evidence="1">Belongs to the class-I pyridine nucleotide-disulfide oxidoreductase family.</text>
</comment>
<evidence type="ECO:0000256" key="3">
    <source>
        <dbReference type="ARBA" id="ARBA00022827"/>
    </source>
</evidence>
<dbReference type="Gene3D" id="3.30.390.30">
    <property type="match status" value="1"/>
</dbReference>
<keyword evidence="4" id="KW-0547">Nucleotide-binding</keyword>
<dbReference type="InterPro" id="IPR023753">
    <property type="entry name" value="FAD/NAD-binding_dom"/>
</dbReference>
<dbReference type="GO" id="GO:0016491">
    <property type="term" value="F:oxidoreductase activity"/>
    <property type="evidence" value="ECO:0007669"/>
    <property type="project" value="InterPro"/>
</dbReference>